<accession>A0ACD5WLM0</accession>
<sequence>MDQVGGIGGVDGMAPRHQQTHDAMGLAEGFDPQLVMLRHDTREKISEYLGRRPMASRWRRRLPDFARRLEEILFKEYPNKLFVQRDYYNMTKEPTESYFLSALTILRQYEQLQQNQQLSGPITSSGGYGTTSLTHGITQGASENFRVSYVPYNLDPSFGAGLVPQSANMGTSLSGEAPDEHVNTQLSLGMNPTHHSSRVPNNNNHVINMVDTSETNRSFPMVTPPLSLPVMKEVPEEPKFSCPVCLHEMVDASSTLCGHIFCQECIRASIKAQKKCPTCRRKLTMKSFHRVYLPTMD</sequence>
<keyword evidence="2" id="KW-1185">Reference proteome</keyword>
<reference evidence="1" key="1">
    <citation type="submission" date="2021-05" db="EMBL/GenBank/DDBJ databases">
        <authorList>
            <person name="Scholz U."/>
            <person name="Mascher M."/>
            <person name="Fiebig A."/>
        </authorList>
    </citation>
    <scope>NUCLEOTIDE SEQUENCE [LARGE SCALE GENOMIC DNA]</scope>
</reference>
<protein>
    <submittedName>
        <fullName evidence="1">Uncharacterized protein</fullName>
    </submittedName>
</protein>
<evidence type="ECO:0000313" key="1">
    <source>
        <dbReference type="EnsemblPlants" id="AVESA.00010b.r2.4AG0644080.1.CDS"/>
    </source>
</evidence>
<name>A0ACD5WLM0_AVESA</name>
<reference evidence="1" key="2">
    <citation type="submission" date="2025-09" db="UniProtKB">
        <authorList>
            <consortium name="EnsemblPlants"/>
        </authorList>
    </citation>
    <scope>IDENTIFICATION</scope>
</reference>
<evidence type="ECO:0000313" key="2">
    <source>
        <dbReference type="Proteomes" id="UP001732700"/>
    </source>
</evidence>
<dbReference type="Proteomes" id="UP001732700">
    <property type="component" value="Chromosome 4A"/>
</dbReference>
<dbReference type="EnsemblPlants" id="AVESA.00010b.r2.4AG0644080.1">
    <property type="protein sequence ID" value="AVESA.00010b.r2.4AG0644080.1.CDS"/>
    <property type="gene ID" value="AVESA.00010b.r2.4AG0644080"/>
</dbReference>
<proteinExistence type="predicted"/>
<organism evidence="1 2">
    <name type="scientific">Avena sativa</name>
    <name type="common">Oat</name>
    <dbReference type="NCBI Taxonomy" id="4498"/>
    <lineage>
        <taxon>Eukaryota</taxon>
        <taxon>Viridiplantae</taxon>
        <taxon>Streptophyta</taxon>
        <taxon>Embryophyta</taxon>
        <taxon>Tracheophyta</taxon>
        <taxon>Spermatophyta</taxon>
        <taxon>Magnoliopsida</taxon>
        <taxon>Liliopsida</taxon>
        <taxon>Poales</taxon>
        <taxon>Poaceae</taxon>
        <taxon>BOP clade</taxon>
        <taxon>Pooideae</taxon>
        <taxon>Poodae</taxon>
        <taxon>Poeae</taxon>
        <taxon>Poeae Chloroplast Group 1 (Aveneae type)</taxon>
        <taxon>Aveninae</taxon>
        <taxon>Avena</taxon>
    </lineage>
</organism>